<evidence type="ECO:0000256" key="13">
    <source>
        <dbReference type="ARBA" id="ARBA00022833"/>
    </source>
</evidence>
<dbReference type="STRING" id="1314777.A0A164UGY0"/>
<dbReference type="EC" id="2.3.2.27" evidence="5"/>
<proteinExistence type="inferred from homology"/>
<dbReference type="AlphaFoldDB" id="A0A164UGY0"/>
<keyword evidence="17" id="KW-0576">Peroxisome</keyword>
<dbReference type="EMBL" id="KV419407">
    <property type="protein sequence ID" value="KZS93219.1"/>
    <property type="molecule type" value="Genomic_DNA"/>
</dbReference>
<evidence type="ECO:0000256" key="11">
    <source>
        <dbReference type="ARBA" id="ARBA00022771"/>
    </source>
</evidence>
<comment type="catalytic activity">
    <reaction evidence="1">
        <text>S-ubiquitinyl-[E2 ubiquitin-conjugating enzyme]-L-cysteine + [acceptor protein]-L-lysine = [E2 ubiquitin-conjugating enzyme]-L-cysteine + N(6)-ubiquitinyl-[acceptor protein]-L-lysine.</text>
        <dbReference type="EC" id="2.3.2.27"/>
    </reaction>
</comment>
<evidence type="ECO:0000256" key="17">
    <source>
        <dbReference type="ARBA" id="ARBA00023140"/>
    </source>
</evidence>
<dbReference type="PROSITE" id="PS50089">
    <property type="entry name" value="ZF_RING_2"/>
    <property type="match status" value="1"/>
</dbReference>
<dbReference type="PANTHER" id="PTHR23350:SF0">
    <property type="entry name" value="PEROXISOME BIOGENESIS FACTOR 10"/>
    <property type="match status" value="1"/>
</dbReference>
<evidence type="ECO:0000256" key="15">
    <source>
        <dbReference type="ARBA" id="ARBA00022989"/>
    </source>
</evidence>
<dbReference type="InterPro" id="IPR017907">
    <property type="entry name" value="Znf_RING_CS"/>
</dbReference>
<sequence>MSSTSSSSKSLAFPSATQAQIIRANQRDIIHVSELREQTESVLRTWLGTRWLNRWDKEVELSAKLVYYWLTTGRGMLVLTLGEEYTDIWQRSKGARRLPSRSLRLALILLPTIPSYLLARFSQRISDLPARAANILRNLPTILEVISEVNLAIFYIRGAYYDPIKRIMGIQHITPTPEDPNSQPPSYSLLGILLLVRLTYRLITALKSLKAEESNGPSNQQNAASKNMYIDTVNVSKILNKTEAPDYVKDAEKDAYTILDAARLDRQTREGRKCPLCLEERTESAVTECGHMFCWPCIVDWGREKPECPLCRQALDLTKLLPIYNL</sequence>
<keyword evidence="12" id="KW-0833">Ubl conjugation pathway</keyword>
<dbReference type="InterPro" id="IPR025654">
    <property type="entry name" value="PEX2/10"/>
</dbReference>
<dbReference type="InterPro" id="IPR013083">
    <property type="entry name" value="Znf_RING/FYVE/PHD"/>
</dbReference>
<keyword evidence="13" id="KW-0862">Zinc</keyword>
<evidence type="ECO:0000313" key="22">
    <source>
        <dbReference type="Proteomes" id="UP000076722"/>
    </source>
</evidence>
<keyword evidence="14" id="KW-0653">Protein transport</keyword>
<evidence type="ECO:0000256" key="12">
    <source>
        <dbReference type="ARBA" id="ARBA00022786"/>
    </source>
</evidence>
<dbReference type="GO" id="GO:0016562">
    <property type="term" value="P:protein import into peroxisome matrix, receptor recycling"/>
    <property type="evidence" value="ECO:0007669"/>
    <property type="project" value="UniProtKB-ARBA"/>
</dbReference>
<comment type="similarity">
    <text evidence="4">Belongs to the pex2/pex10/pex12 family.</text>
</comment>
<keyword evidence="15" id="KW-1133">Transmembrane helix</keyword>
<evidence type="ECO:0000256" key="19">
    <source>
        <dbReference type="PROSITE-ProRule" id="PRU00175"/>
    </source>
</evidence>
<keyword evidence="7" id="KW-0962">Peroxisome biogenesis</keyword>
<dbReference type="CDD" id="cd16527">
    <property type="entry name" value="RING-HC_PEX10"/>
    <property type="match status" value="1"/>
</dbReference>
<evidence type="ECO:0000256" key="14">
    <source>
        <dbReference type="ARBA" id="ARBA00022927"/>
    </source>
</evidence>
<evidence type="ECO:0000256" key="10">
    <source>
        <dbReference type="ARBA" id="ARBA00022723"/>
    </source>
</evidence>
<dbReference type="Proteomes" id="UP000076722">
    <property type="component" value="Unassembled WGS sequence"/>
</dbReference>
<keyword evidence="22" id="KW-1185">Reference proteome</keyword>
<keyword evidence="9" id="KW-0812">Transmembrane</keyword>
<dbReference type="GO" id="GO:0061630">
    <property type="term" value="F:ubiquitin protein ligase activity"/>
    <property type="evidence" value="ECO:0007669"/>
    <property type="project" value="UniProtKB-EC"/>
</dbReference>
<dbReference type="OrthoDB" id="6270329at2759"/>
<dbReference type="Gene3D" id="3.30.40.10">
    <property type="entry name" value="Zinc/RING finger domain, C3HC4 (zinc finger)"/>
    <property type="match status" value="1"/>
</dbReference>
<dbReference type="InterPro" id="IPR001841">
    <property type="entry name" value="Znf_RING"/>
</dbReference>
<dbReference type="Pfam" id="PF13920">
    <property type="entry name" value="zf-C3HC4_3"/>
    <property type="match status" value="1"/>
</dbReference>
<accession>A0A164UGY0</accession>
<evidence type="ECO:0000256" key="2">
    <source>
        <dbReference type="ARBA" id="ARBA00004585"/>
    </source>
</evidence>
<dbReference type="InterPro" id="IPR006845">
    <property type="entry name" value="Pex_N"/>
</dbReference>
<evidence type="ECO:0000256" key="9">
    <source>
        <dbReference type="ARBA" id="ARBA00022692"/>
    </source>
</evidence>
<evidence type="ECO:0000256" key="4">
    <source>
        <dbReference type="ARBA" id="ARBA00008704"/>
    </source>
</evidence>
<comment type="pathway">
    <text evidence="3">Protein modification; protein ubiquitination.</text>
</comment>
<keyword evidence="10" id="KW-0479">Metal-binding</keyword>
<reference evidence="21 22" key="1">
    <citation type="journal article" date="2016" name="Mol. Biol. Evol.">
        <title>Comparative Genomics of Early-Diverging Mushroom-Forming Fungi Provides Insights into the Origins of Lignocellulose Decay Capabilities.</title>
        <authorList>
            <person name="Nagy L.G."/>
            <person name="Riley R."/>
            <person name="Tritt A."/>
            <person name="Adam C."/>
            <person name="Daum C."/>
            <person name="Floudas D."/>
            <person name="Sun H."/>
            <person name="Yadav J.S."/>
            <person name="Pangilinan J."/>
            <person name="Larsson K.H."/>
            <person name="Matsuura K."/>
            <person name="Barry K."/>
            <person name="Labutti K."/>
            <person name="Kuo R."/>
            <person name="Ohm R.A."/>
            <person name="Bhattacharya S.S."/>
            <person name="Shirouzu T."/>
            <person name="Yoshinaga Y."/>
            <person name="Martin F.M."/>
            <person name="Grigoriev I.V."/>
            <person name="Hibbett D.S."/>
        </authorList>
    </citation>
    <scope>NUCLEOTIDE SEQUENCE [LARGE SCALE GENOMIC DNA]</scope>
    <source>
        <strain evidence="21 22">HHB9708</strain>
    </source>
</reference>
<evidence type="ECO:0000259" key="20">
    <source>
        <dbReference type="PROSITE" id="PS50089"/>
    </source>
</evidence>
<protein>
    <recommendedName>
        <fullName evidence="5">RING-type E3 ubiquitin transferase</fullName>
        <ecNumber evidence="5">2.3.2.27</ecNumber>
    </recommendedName>
    <alternativeName>
        <fullName evidence="18">Peroxin-10</fullName>
    </alternativeName>
</protein>
<feature type="domain" description="RING-type" evidence="20">
    <location>
        <begin position="274"/>
        <end position="312"/>
    </location>
</feature>
<keyword evidence="6" id="KW-0813">Transport</keyword>
<dbReference type="SMART" id="SM00184">
    <property type="entry name" value="RING"/>
    <property type="match status" value="1"/>
</dbReference>
<dbReference type="Pfam" id="PF04757">
    <property type="entry name" value="Pex2_Pex12"/>
    <property type="match status" value="1"/>
</dbReference>
<evidence type="ECO:0000256" key="3">
    <source>
        <dbReference type="ARBA" id="ARBA00004906"/>
    </source>
</evidence>
<organism evidence="21 22">
    <name type="scientific">Sistotremastrum niveocremeum HHB9708</name>
    <dbReference type="NCBI Taxonomy" id="1314777"/>
    <lineage>
        <taxon>Eukaryota</taxon>
        <taxon>Fungi</taxon>
        <taxon>Dikarya</taxon>
        <taxon>Basidiomycota</taxon>
        <taxon>Agaricomycotina</taxon>
        <taxon>Agaricomycetes</taxon>
        <taxon>Sistotremastrales</taxon>
        <taxon>Sistotremastraceae</taxon>
        <taxon>Sertulicium</taxon>
        <taxon>Sertulicium niveocremeum</taxon>
    </lineage>
</organism>
<dbReference type="SUPFAM" id="SSF57850">
    <property type="entry name" value="RING/U-box"/>
    <property type="match status" value="1"/>
</dbReference>
<evidence type="ECO:0000256" key="5">
    <source>
        <dbReference type="ARBA" id="ARBA00012483"/>
    </source>
</evidence>
<evidence type="ECO:0000313" key="21">
    <source>
        <dbReference type="EMBL" id="KZS93219.1"/>
    </source>
</evidence>
<evidence type="ECO:0000256" key="6">
    <source>
        <dbReference type="ARBA" id="ARBA00022448"/>
    </source>
</evidence>
<evidence type="ECO:0000256" key="8">
    <source>
        <dbReference type="ARBA" id="ARBA00022679"/>
    </source>
</evidence>
<dbReference type="GO" id="GO:0005778">
    <property type="term" value="C:peroxisomal membrane"/>
    <property type="evidence" value="ECO:0007669"/>
    <property type="project" value="UniProtKB-SubCell"/>
</dbReference>
<gene>
    <name evidence="21" type="ORF">SISNIDRAFT_485493</name>
</gene>
<dbReference type="PANTHER" id="PTHR23350">
    <property type="entry name" value="PEROXISOME ASSEMBLY PROTEIN 10"/>
    <property type="match status" value="1"/>
</dbReference>
<evidence type="ECO:0000256" key="1">
    <source>
        <dbReference type="ARBA" id="ARBA00000900"/>
    </source>
</evidence>
<keyword evidence="8" id="KW-0808">Transferase</keyword>
<keyword evidence="11 19" id="KW-0863">Zinc-finger</keyword>
<evidence type="ECO:0000256" key="16">
    <source>
        <dbReference type="ARBA" id="ARBA00023136"/>
    </source>
</evidence>
<comment type="subcellular location">
    <subcellularLocation>
        <location evidence="2">Peroxisome membrane</location>
        <topology evidence="2">Multi-pass membrane protein</topology>
    </subcellularLocation>
</comment>
<evidence type="ECO:0000256" key="18">
    <source>
        <dbReference type="ARBA" id="ARBA00041230"/>
    </source>
</evidence>
<keyword evidence="16" id="KW-0472">Membrane</keyword>
<evidence type="ECO:0000256" key="7">
    <source>
        <dbReference type="ARBA" id="ARBA00022593"/>
    </source>
</evidence>
<name>A0A164UGY0_9AGAM</name>
<dbReference type="GO" id="GO:0016567">
    <property type="term" value="P:protein ubiquitination"/>
    <property type="evidence" value="ECO:0007669"/>
    <property type="project" value="UniProtKB-ARBA"/>
</dbReference>
<dbReference type="PROSITE" id="PS00518">
    <property type="entry name" value="ZF_RING_1"/>
    <property type="match status" value="1"/>
</dbReference>
<dbReference type="GO" id="GO:0008270">
    <property type="term" value="F:zinc ion binding"/>
    <property type="evidence" value="ECO:0007669"/>
    <property type="project" value="UniProtKB-KW"/>
</dbReference>